<reference evidence="3" key="2">
    <citation type="journal article" date="2020" name="Nat. Commun.">
        <title>Large-scale genome sequencing of mycorrhizal fungi provides insights into the early evolution of symbiotic traits.</title>
        <authorList>
            <person name="Miyauchi S."/>
            <person name="Kiss E."/>
            <person name="Kuo A."/>
            <person name="Drula E."/>
            <person name="Kohler A."/>
            <person name="Sanchez-Garcia M."/>
            <person name="Morin E."/>
            <person name="Andreopoulos B."/>
            <person name="Barry K.W."/>
            <person name="Bonito G."/>
            <person name="Buee M."/>
            <person name="Carver A."/>
            <person name="Chen C."/>
            <person name="Cichocki N."/>
            <person name="Clum A."/>
            <person name="Culley D."/>
            <person name="Crous P.W."/>
            <person name="Fauchery L."/>
            <person name="Girlanda M."/>
            <person name="Hayes R.D."/>
            <person name="Keri Z."/>
            <person name="LaButti K."/>
            <person name="Lipzen A."/>
            <person name="Lombard V."/>
            <person name="Magnuson J."/>
            <person name="Maillard F."/>
            <person name="Murat C."/>
            <person name="Nolan M."/>
            <person name="Ohm R.A."/>
            <person name="Pangilinan J."/>
            <person name="Pereira M.F."/>
            <person name="Perotto S."/>
            <person name="Peter M."/>
            <person name="Pfister S."/>
            <person name="Riley R."/>
            <person name="Sitrit Y."/>
            <person name="Stielow J.B."/>
            <person name="Szollosi G."/>
            <person name="Zifcakova L."/>
            <person name="Stursova M."/>
            <person name="Spatafora J.W."/>
            <person name="Tedersoo L."/>
            <person name="Vaario L.M."/>
            <person name="Yamada A."/>
            <person name="Yan M."/>
            <person name="Wang P."/>
            <person name="Xu J."/>
            <person name="Bruns T."/>
            <person name="Baldrian P."/>
            <person name="Vilgalys R."/>
            <person name="Dunand C."/>
            <person name="Henrissat B."/>
            <person name="Grigoriev I.V."/>
            <person name="Hibbett D."/>
            <person name="Nagy L.G."/>
            <person name="Martin F.M."/>
        </authorList>
    </citation>
    <scope>NUCLEOTIDE SEQUENCE</scope>
    <source>
        <strain evidence="3">BED1</strain>
    </source>
</reference>
<dbReference type="InterPro" id="IPR037238">
    <property type="entry name" value="YbiA-like_sf"/>
</dbReference>
<evidence type="ECO:0000259" key="1">
    <source>
        <dbReference type="Pfam" id="PF08719"/>
    </source>
</evidence>
<dbReference type="InterPro" id="IPR012816">
    <property type="entry name" value="NADAR"/>
</dbReference>
<dbReference type="EMBL" id="WHUW01000032">
    <property type="protein sequence ID" value="KAF8433690.1"/>
    <property type="molecule type" value="Genomic_DNA"/>
</dbReference>
<gene>
    <name evidence="3" type="ORF">L210DRAFT_3411536</name>
    <name evidence="2" type="ORF">L210DRAFT_3420138</name>
</gene>
<protein>
    <recommendedName>
        <fullName evidence="1">NADAR domain-containing protein</fullName>
    </recommendedName>
</protein>
<evidence type="ECO:0000313" key="2">
    <source>
        <dbReference type="EMBL" id="KAF8427166.1"/>
    </source>
</evidence>
<dbReference type="Proteomes" id="UP001194468">
    <property type="component" value="Unassembled WGS sequence"/>
</dbReference>
<evidence type="ECO:0000313" key="3">
    <source>
        <dbReference type="EMBL" id="KAF8433690.1"/>
    </source>
</evidence>
<dbReference type="SUPFAM" id="SSF143990">
    <property type="entry name" value="YbiA-like"/>
    <property type="match status" value="1"/>
</dbReference>
<name>A0AAD4BLP3_BOLED</name>
<dbReference type="Gene3D" id="1.10.357.40">
    <property type="entry name" value="YbiA-like"/>
    <property type="match status" value="1"/>
</dbReference>
<feature type="domain" description="NADAR" evidence="1">
    <location>
        <begin position="40"/>
        <end position="182"/>
    </location>
</feature>
<proteinExistence type="predicted"/>
<reference evidence="3" key="1">
    <citation type="submission" date="2019-10" db="EMBL/GenBank/DDBJ databases">
        <authorList>
            <consortium name="DOE Joint Genome Institute"/>
            <person name="Kuo A."/>
            <person name="Miyauchi S."/>
            <person name="Kiss E."/>
            <person name="Drula E."/>
            <person name="Kohler A."/>
            <person name="Sanchez-Garcia M."/>
            <person name="Andreopoulos B."/>
            <person name="Barry K.W."/>
            <person name="Bonito G."/>
            <person name="Buee M."/>
            <person name="Carver A."/>
            <person name="Chen C."/>
            <person name="Cichocki N."/>
            <person name="Clum A."/>
            <person name="Culley D."/>
            <person name="Crous P.W."/>
            <person name="Fauchery L."/>
            <person name="Girlanda M."/>
            <person name="Hayes R."/>
            <person name="Keri Z."/>
            <person name="LaButti K."/>
            <person name="Lipzen A."/>
            <person name="Lombard V."/>
            <person name="Magnuson J."/>
            <person name="Maillard F."/>
            <person name="Morin E."/>
            <person name="Murat C."/>
            <person name="Nolan M."/>
            <person name="Ohm R."/>
            <person name="Pangilinan J."/>
            <person name="Pereira M."/>
            <person name="Perotto S."/>
            <person name="Peter M."/>
            <person name="Riley R."/>
            <person name="Sitrit Y."/>
            <person name="Stielow B."/>
            <person name="Szollosi G."/>
            <person name="Zifcakova L."/>
            <person name="Stursova M."/>
            <person name="Spatafora J.W."/>
            <person name="Tedersoo L."/>
            <person name="Vaario L.-M."/>
            <person name="Yamada A."/>
            <person name="Yan M."/>
            <person name="Wang P."/>
            <person name="Xu J."/>
            <person name="Bruns T."/>
            <person name="Baldrian P."/>
            <person name="Vilgalys R."/>
            <person name="Henrissat B."/>
            <person name="Grigoriev I.V."/>
            <person name="Hibbett D."/>
            <person name="Nagy L.G."/>
            <person name="Martin F.M."/>
        </authorList>
    </citation>
    <scope>NUCLEOTIDE SEQUENCE</scope>
    <source>
        <strain evidence="3">BED1</strain>
    </source>
</reference>
<comment type="caution">
    <text evidence="3">The sequence shown here is derived from an EMBL/GenBank/DDBJ whole genome shotgun (WGS) entry which is preliminary data.</text>
</comment>
<evidence type="ECO:0000313" key="4">
    <source>
        <dbReference type="Proteomes" id="UP001194468"/>
    </source>
</evidence>
<dbReference type="NCBIfam" id="TIGR02464">
    <property type="entry name" value="ribofla_fusion"/>
    <property type="match status" value="1"/>
</dbReference>
<organism evidence="3 4">
    <name type="scientific">Boletus edulis BED1</name>
    <dbReference type="NCBI Taxonomy" id="1328754"/>
    <lineage>
        <taxon>Eukaryota</taxon>
        <taxon>Fungi</taxon>
        <taxon>Dikarya</taxon>
        <taxon>Basidiomycota</taxon>
        <taxon>Agaricomycotina</taxon>
        <taxon>Agaricomycetes</taxon>
        <taxon>Agaricomycetidae</taxon>
        <taxon>Boletales</taxon>
        <taxon>Boletineae</taxon>
        <taxon>Boletaceae</taxon>
        <taxon>Boletoideae</taxon>
        <taxon>Boletus</taxon>
    </lineage>
</organism>
<dbReference type="EMBL" id="WHUW01000081">
    <property type="protein sequence ID" value="KAF8427166.1"/>
    <property type="molecule type" value="Genomic_DNA"/>
</dbReference>
<dbReference type="AlphaFoldDB" id="A0AAD4BLP3"/>
<sequence length="296" mass="33830">MGLVQSLLTACTRCWDAGDTHIVISPSGGWAHAHARPKILFYDKHKPYYEFTNFSPHEVVYEGRCYPTSEHLFQAFKFLDGHPQIAERIRTCGPKPIRAFDEAHRHKTAVRSDWSQVHISKMETAVKLKFTQHRDLKQMLLDTGDAELLEDSPRDWFWGIGADGTGNNELGKMLMRLRDELRTSCMRPTGLHPHRRRLQLPSQLLNRPRIIDLRDAQGRASVVLHLVIRTLSLFLRSPFGIGQFCRAKPTYPRSRYCSRACADHAATMCKYCQTNPRARGQGAYCSRTCADKAHGK</sequence>
<keyword evidence="4" id="KW-1185">Reference proteome</keyword>
<dbReference type="Pfam" id="PF08719">
    <property type="entry name" value="NADAR"/>
    <property type="match status" value="1"/>
</dbReference>
<dbReference type="CDD" id="cd15457">
    <property type="entry name" value="NADAR"/>
    <property type="match status" value="1"/>
</dbReference>
<accession>A0AAD4BLP3</accession>